<reference evidence="2 3" key="1">
    <citation type="journal article" date="2016" name="Nat. Commun.">
        <title>Thousands of microbial genomes shed light on interconnected biogeochemical processes in an aquifer system.</title>
        <authorList>
            <person name="Anantharaman K."/>
            <person name="Brown C.T."/>
            <person name="Hug L.A."/>
            <person name="Sharon I."/>
            <person name="Castelle C.J."/>
            <person name="Probst A.J."/>
            <person name="Thomas B.C."/>
            <person name="Singh A."/>
            <person name="Wilkins M.J."/>
            <person name="Karaoz U."/>
            <person name="Brodie E.L."/>
            <person name="Williams K.H."/>
            <person name="Hubbard S.S."/>
            <person name="Banfield J.F."/>
        </authorList>
    </citation>
    <scope>NUCLEOTIDE SEQUENCE [LARGE SCALE GENOMIC DNA]</scope>
</reference>
<dbReference type="Gene3D" id="3.30.70.260">
    <property type="match status" value="1"/>
</dbReference>
<dbReference type="EMBL" id="MGEF01000042">
    <property type="protein sequence ID" value="OGL78039.1"/>
    <property type="molecule type" value="Genomic_DNA"/>
</dbReference>
<comment type="caution">
    <text evidence="2">The sequence shown here is derived from an EMBL/GenBank/DDBJ whole genome shotgun (WGS) entry which is preliminary data.</text>
</comment>
<dbReference type="SUPFAM" id="SSF55021">
    <property type="entry name" value="ACT-like"/>
    <property type="match status" value="1"/>
</dbReference>
<dbReference type="InterPro" id="IPR002912">
    <property type="entry name" value="ACT_dom"/>
</dbReference>
<dbReference type="Pfam" id="PF22629">
    <property type="entry name" value="ACT_AHAS_ss"/>
    <property type="match status" value="1"/>
</dbReference>
<name>A0A1F7UID8_9BACT</name>
<dbReference type="STRING" id="1802397.A3J43_01685"/>
<dbReference type="AlphaFoldDB" id="A0A1F7UID8"/>
<protein>
    <recommendedName>
        <fullName evidence="1">ACT domain-containing protein</fullName>
    </recommendedName>
</protein>
<evidence type="ECO:0000313" key="2">
    <source>
        <dbReference type="EMBL" id="OGL78039.1"/>
    </source>
</evidence>
<dbReference type="PROSITE" id="PS51671">
    <property type="entry name" value="ACT"/>
    <property type="match status" value="1"/>
</dbReference>
<feature type="domain" description="ACT" evidence="1">
    <location>
        <begin position="9"/>
        <end position="84"/>
    </location>
</feature>
<gene>
    <name evidence="2" type="ORF">A3J43_01685</name>
</gene>
<organism evidence="2 3">
    <name type="scientific">Candidatus Uhrbacteria bacterium RIFCSPHIGHO2_12_FULL_54_23</name>
    <dbReference type="NCBI Taxonomy" id="1802397"/>
    <lineage>
        <taxon>Bacteria</taxon>
        <taxon>Candidatus Uhriibacteriota</taxon>
    </lineage>
</organism>
<dbReference type="InterPro" id="IPR054480">
    <property type="entry name" value="AHAS_small-like_ACT"/>
</dbReference>
<dbReference type="Proteomes" id="UP000176604">
    <property type="component" value="Unassembled WGS sequence"/>
</dbReference>
<sequence length="85" mass="10263">MIHNEFHFKITLEAINHVGVMTRITNVLRRFSLNIYEFSGKTHPEDPDRFTMELWLAGPRENCDYIFKKLEKLIDVVRIEWTRIK</sequence>
<proteinExistence type="predicted"/>
<accession>A0A1F7UID8</accession>
<evidence type="ECO:0000259" key="1">
    <source>
        <dbReference type="PROSITE" id="PS51671"/>
    </source>
</evidence>
<evidence type="ECO:0000313" key="3">
    <source>
        <dbReference type="Proteomes" id="UP000176604"/>
    </source>
</evidence>
<dbReference type="InterPro" id="IPR045865">
    <property type="entry name" value="ACT-like_dom_sf"/>
</dbReference>